<keyword evidence="1" id="KW-0663">Pyridoxal phosphate</keyword>
<dbReference type="PANTHER" id="PTHR10146:SF14">
    <property type="entry name" value="PYRIDOXAL PHOSPHATE HOMEOSTASIS PROTEIN"/>
    <property type="match status" value="1"/>
</dbReference>
<dbReference type="EMBL" id="UOGI01000126">
    <property type="protein sequence ID" value="VAX31902.1"/>
    <property type="molecule type" value="Genomic_DNA"/>
</dbReference>
<dbReference type="CDD" id="cd00635">
    <property type="entry name" value="PLPDE_III_YBL036c_like"/>
    <property type="match status" value="1"/>
</dbReference>
<name>A0A3B1CU43_9ZZZZ</name>
<evidence type="ECO:0000313" key="3">
    <source>
        <dbReference type="EMBL" id="VAX31902.1"/>
    </source>
</evidence>
<reference evidence="3" key="1">
    <citation type="submission" date="2018-06" db="EMBL/GenBank/DDBJ databases">
        <authorList>
            <person name="Zhirakovskaya E."/>
        </authorList>
    </citation>
    <scope>NUCLEOTIDE SEQUENCE</scope>
</reference>
<feature type="domain" description="Alanine racemase N-terminal" evidence="2">
    <location>
        <begin position="27"/>
        <end position="228"/>
    </location>
</feature>
<dbReference type="NCBIfam" id="TIGR00044">
    <property type="entry name" value="YggS family pyridoxal phosphate-dependent enzyme"/>
    <property type="match status" value="1"/>
</dbReference>
<dbReference type="InterPro" id="IPR001608">
    <property type="entry name" value="Ala_racemase_N"/>
</dbReference>
<dbReference type="Pfam" id="PF01168">
    <property type="entry name" value="Ala_racemase_N"/>
    <property type="match status" value="1"/>
</dbReference>
<dbReference type="InterPro" id="IPR029066">
    <property type="entry name" value="PLP-binding_barrel"/>
</dbReference>
<dbReference type="Gene3D" id="3.20.20.10">
    <property type="entry name" value="Alanine racemase"/>
    <property type="match status" value="1"/>
</dbReference>
<proteinExistence type="inferred from homology"/>
<accession>A0A3B1CU43</accession>
<dbReference type="SUPFAM" id="SSF51419">
    <property type="entry name" value="PLP-binding barrel"/>
    <property type="match status" value="1"/>
</dbReference>
<dbReference type="PIRSF" id="PIRSF004848">
    <property type="entry name" value="YBL036c_PLPDEIII"/>
    <property type="match status" value="1"/>
</dbReference>
<dbReference type="FunFam" id="3.20.20.10:FF:000018">
    <property type="entry name" value="Pyridoxal phosphate homeostasis protein"/>
    <property type="match status" value="1"/>
</dbReference>
<evidence type="ECO:0000256" key="1">
    <source>
        <dbReference type="ARBA" id="ARBA00022898"/>
    </source>
</evidence>
<dbReference type="InterPro" id="IPR011078">
    <property type="entry name" value="PyrdxlP_homeostasis"/>
</dbReference>
<dbReference type="HAMAP" id="MF_02087">
    <property type="entry name" value="PLP_homeostasis"/>
    <property type="match status" value="1"/>
</dbReference>
<protein>
    <submittedName>
        <fullName evidence="3">UPF0001 protein YggS</fullName>
    </submittedName>
</protein>
<organism evidence="3">
    <name type="scientific">hydrothermal vent metagenome</name>
    <dbReference type="NCBI Taxonomy" id="652676"/>
    <lineage>
        <taxon>unclassified sequences</taxon>
        <taxon>metagenomes</taxon>
        <taxon>ecological metagenomes</taxon>
    </lineage>
</organism>
<dbReference type="GO" id="GO:0030170">
    <property type="term" value="F:pyridoxal phosphate binding"/>
    <property type="evidence" value="ECO:0007669"/>
    <property type="project" value="InterPro"/>
</dbReference>
<evidence type="ECO:0000259" key="2">
    <source>
        <dbReference type="Pfam" id="PF01168"/>
    </source>
</evidence>
<gene>
    <name evidence="3" type="ORF">MNBD_NITROSPIRAE03-1857</name>
</gene>
<dbReference type="AlphaFoldDB" id="A0A3B1CU43"/>
<dbReference type="PANTHER" id="PTHR10146">
    <property type="entry name" value="PROLINE SYNTHETASE CO-TRANSCRIBED BACTERIAL HOMOLOG PROTEIN"/>
    <property type="match status" value="1"/>
</dbReference>
<sequence length="233" mass="25569">MSDHIVESISSVYKRISHAAMRAGRDPLEVKLVAVTKTVPPEAIREAVDAGVRLLGESRVQEAKEKIAVLDGVLPDTVSWHMIGNLQSNKAKLAVQLFDMIQSVDSVDLAKRIDRYASEAGKVQRLLVQVKLAGGKARSGISPEGLIALLEEIGDLPNLVVEGLMTIPPFPETPEDVRPWFRRLREIRDGAEKKGFKLPELSMGMSGDFEVAVEEGATMVRIGSAIFGRRLYQ</sequence>